<dbReference type="OrthoDB" id="9758724at2"/>
<dbReference type="STRING" id="535712.A4Z71_02905"/>
<dbReference type="SMART" id="SM00278">
    <property type="entry name" value="HhH1"/>
    <property type="match status" value="2"/>
</dbReference>
<dbReference type="SUPFAM" id="SSF47781">
    <property type="entry name" value="RuvA domain 2-like"/>
    <property type="match status" value="1"/>
</dbReference>
<feature type="domain" description="Helix-hairpin-helix DNA-binding motif class 1" evidence="1">
    <location>
        <begin position="179"/>
        <end position="198"/>
    </location>
</feature>
<proteinExistence type="predicted"/>
<dbReference type="Proteomes" id="UP000243784">
    <property type="component" value="Chromosome"/>
</dbReference>
<dbReference type="InterPro" id="IPR051675">
    <property type="entry name" value="Endo/Exo/Phosphatase_dom_1"/>
</dbReference>
<dbReference type="GO" id="GO:0015627">
    <property type="term" value="C:type II protein secretion system complex"/>
    <property type="evidence" value="ECO:0007669"/>
    <property type="project" value="TreeGrafter"/>
</dbReference>
<dbReference type="EMBL" id="CP015208">
    <property type="protein sequence ID" value="AOY55946.1"/>
    <property type="molecule type" value="Genomic_DNA"/>
</dbReference>
<feature type="domain" description="Helix-hairpin-helix DNA-binding motif class 1" evidence="1">
    <location>
        <begin position="149"/>
        <end position="168"/>
    </location>
</feature>
<dbReference type="RefSeq" id="WP_070954455.1">
    <property type="nucleotide sequence ID" value="NZ_CP015208.1"/>
</dbReference>
<reference evidence="2 3" key="1">
    <citation type="journal article" date="2016" name="Biochim. Biophys. Acta">
        <title>Photochemical characterization of actinorhodopsin and its functional existence in the natural host.</title>
        <authorList>
            <person name="Nakamura S."/>
            <person name="Kikukawa T."/>
            <person name="Tamogami J."/>
            <person name="Kamiya M."/>
            <person name="Aizawa T."/>
            <person name="Hahn M.W."/>
            <person name="Ihara K."/>
            <person name="Kamo N."/>
            <person name="Demura M."/>
        </authorList>
    </citation>
    <scope>NUCLEOTIDE SEQUENCE [LARGE SCALE GENOMIC DNA]</scope>
    <source>
        <strain evidence="2 3">MWH-Dar1</strain>
    </source>
</reference>
<dbReference type="GO" id="GO:0015628">
    <property type="term" value="P:protein secretion by the type II secretion system"/>
    <property type="evidence" value="ECO:0007669"/>
    <property type="project" value="TreeGrafter"/>
</dbReference>
<dbReference type="KEGG" id="rpla:A4Z71_02905"/>
<organism evidence="2 3">
    <name type="scientific">Candidatus Rhodoluna planktonica</name>
    <dbReference type="NCBI Taxonomy" id="535712"/>
    <lineage>
        <taxon>Bacteria</taxon>
        <taxon>Bacillati</taxon>
        <taxon>Actinomycetota</taxon>
        <taxon>Actinomycetes</taxon>
        <taxon>Micrococcales</taxon>
        <taxon>Microbacteriaceae</taxon>
        <taxon>Luna cluster</taxon>
        <taxon>Luna-1 subcluster</taxon>
        <taxon>Rhodoluna</taxon>
    </lineage>
</organism>
<sequence>MSKLRVLLGQIQSLPQFAKRLGAGLLAALVALSAGMVSALESNNNVALAVDQQLITAAEERPLTSTANVFVHVSGEVINPGIYQLPANSRLFDAVFAAGGFTDQAQADSVNLARPINDGEQIKVAKIGETSVQSDQSQSTISLNSATLNQLDQLPGIGATLAQRIIDWREQNGGFSRISDLRKVSGIGPKLYESIKTLVVP</sequence>
<dbReference type="InterPro" id="IPR019554">
    <property type="entry name" value="Soluble_ligand-bd"/>
</dbReference>
<dbReference type="InterPro" id="IPR003583">
    <property type="entry name" value="Hlx-hairpin-Hlx_DNA-bd_motif"/>
</dbReference>
<dbReference type="GO" id="GO:0006281">
    <property type="term" value="P:DNA repair"/>
    <property type="evidence" value="ECO:0007669"/>
    <property type="project" value="InterPro"/>
</dbReference>
<gene>
    <name evidence="2" type="ORF">A4Z71_02905</name>
</gene>
<dbReference type="InterPro" id="IPR004509">
    <property type="entry name" value="Competence_ComEA_HhH"/>
</dbReference>
<accession>A0A1D9DYR2</accession>
<dbReference type="NCBIfam" id="TIGR00426">
    <property type="entry name" value="competence protein ComEA helix-hairpin-helix repeat region"/>
    <property type="match status" value="1"/>
</dbReference>
<dbReference type="PANTHER" id="PTHR21180">
    <property type="entry name" value="ENDONUCLEASE/EXONUCLEASE/PHOSPHATASE FAMILY DOMAIN-CONTAINING PROTEIN 1"/>
    <property type="match status" value="1"/>
</dbReference>
<keyword evidence="3" id="KW-1185">Reference proteome</keyword>
<dbReference type="AlphaFoldDB" id="A0A1D9DYR2"/>
<evidence type="ECO:0000313" key="3">
    <source>
        <dbReference type="Proteomes" id="UP000243784"/>
    </source>
</evidence>
<dbReference type="Gene3D" id="1.10.150.310">
    <property type="entry name" value="Tex RuvX-like domain-like"/>
    <property type="match status" value="1"/>
</dbReference>
<dbReference type="Pfam" id="PF10531">
    <property type="entry name" value="SLBB"/>
    <property type="match status" value="1"/>
</dbReference>
<name>A0A1D9DYR2_9MICO</name>
<protein>
    <recommendedName>
        <fullName evidence="1">Helix-hairpin-helix DNA-binding motif class 1 domain-containing protein</fullName>
    </recommendedName>
</protein>
<dbReference type="Pfam" id="PF12836">
    <property type="entry name" value="HHH_3"/>
    <property type="match status" value="1"/>
</dbReference>
<evidence type="ECO:0000313" key="2">
    <source>
        <dbReference type="EMBL" id="AOY55946.1"/>
    </source>
</evidence>
<dbReference type="InterPro" id="IPR010994">
    <property type="entry name" value="RuvA_2-like"/>
</dbReference>
<dbReference type="Gene3D" id="3.10.560.10">
    <property type="entry name" value="Outer membrane lipoprotein wza domain like"/>
    <property type="match status" value="1"/>
</dbReference>
<dbReference type="GO" id="GO:0003677">
    <property type="term" value="F:DNA binding"/>
    <property type="evidence" value="ECO:0007669"/>
    <property type="project" value="InterPro"/>
</dbReference>
<dbReference type="PANTHER" id="PTHR21180:SF32">
    <property type="entry name" value="ENDONUCLEASE_EXONUCLEASE_PHOSPHATASE FAMILY DOMAIN-CONTAINING PROTEIN 1"/>
    <property type="match status" value="1"/>
</dbReference>
<evidence type="ECO:0000259" key="1">
    <source>
        <dbReference type="SMART" id="SM00278"/>
    </source>
</evidence>